<dbReference type="InterPro" id="IPR007278">
    <property type="entry name" value="DUF397"/>
</dbReference>
<evidence type="ECO:0000313" key="3">
    <source>
        <dbReference type="Proteomes" id="UP000680206"/>
    </source>
</evidence>
<dbReference type="RefSeq" id="WP_208241765.1">
    <property type="nucleotide sequence ID" value="NZ_JAGEPF010000010.1"/>
</dbReference>
<feature type="domain" description="DUF397" evidence="1">
    <location>
        <begin position="9"/>
        <end position="60"/>
    </location>
</feature>
<keyword evidence="3" id="KW-1185">Reference proteome</keyword>
<name>A0ABS3RR89_9ACTN</name>
<reference evidence="2 3" key="1">
    <citation type="submission" date="2021-03" db="EMBL/GenBank/DDBJ databases">
        <title>Actinomadura violae sp. nov., isolated from lichen in Thailand.</title>
        <authorList>
            <person name="Kanchanasin P."/>
            <person name="Saeng-In P."/>
            <person name="Phongsopitanun W."/>
            <person name="Yuki M."/>
            <person name="Kudo T."/>
            <person name="Ohkuma M."/>
            <person name="Tanasupawat S."/>
        </authorList>
    </citation>
    <scope>NUCLEOTIDE SEQUENCE [LARGE SCALE GENOMIC DNA]</scope>
    <source>
        <strain evidence="2 3">LCR2-06</strain>
    </source>
</reference>
<accession>A0ABS3RR89</accession>
<sequence length="67" mass="7124">MEARPTTVKWRKSSYSGGTGECVELAELAAKIGVRDSKAPDAGCLSFSPDVWAAFVADVRSGQYDPS</sequence>
<dbReference type="Pfam" id="PF04149">
    <property type="entry name" value="DUF397"/>
    <property type="match status" value="1"/>
</dbReference>
<protein>
    <submittedName>
        <fullName evidence="2">DUF397 domain-containing protein</fullName>
    </submittedName>
</protein>
<gene>
    <name evidence="2" type="ORF">J4709_16875</name>
</gene>
<comment type="caution">
    <text evidence="2">The sequence shown here is derived from an EMBL/GenBank/DDBJ whole genome shotgun (WGS) entry which is preliminary data.</text>
</comment>
<proteinExistence type="predicted"/>
<evidence type="ECO:0000313" key="2">
    <source>
        <dbReference type="EMBL" id="MBO2459254.1"/>
    </source>
</evidence>
<evidence type="ECO:0000259" key="1">
    <source>
        <dbReference type="Pfam" id="PF04149"/>
    </source>
</evidence>
<dbReference type="EMBL" id="JAGEPF010000010">
    <property type="protein sequence ID" value="MBO2459254.1"/>
    <property type="molecule type" value="Genomic_DNA"/>
</dbReference>
<dbReference type="Proteomes" id="UP000680206">
    <property type="component" value="Unassembled WGS sequence"/>
</dbReference>
<organism evidence="2 3">
    <name type="scientific">Actinomadura violacea</name>
    <dbReference type="NCBI Taxonomy" id="2819934"/>
    <lineage>
        <taxon>Bacteria</taxon>
        <taxon>Bacillati</taxon>
        <taxon>Actinomycetota</taxon>
        <taxon>Actinomycetes</taxon>
        <taxon>Streptosporangiales</taxon>
        <taxon>Thermomonosporaceae</taxon>
        <taxon>Actinomadura</taxon>
    </lineage>
</organism>